<gene>
    <name evidence="2" type="ordered locus">RHA1_ro03265</name>
</gene>
<dbReference type="HOGENOM" id="CLU_2424929_0_0_11"/>
<sequence>MPWTPPHMDEPSTGPAPFTAPMTISTTYGRIGWARGTCPMSARRRLQHASVSHKGRRMDLPWSTRFALRAVARFHALMDGYRECGVDSAGW</sequence>
<accession>Q0SBL8</accession>
<feature type="region of interest" description="Disordered" evidence="1">
    <location>
        <begin position="1"/>
        <end position="21"/>
    </location>
</feature>
<protein>
    <submittedName>
        <fullName evidence="2">Uncharacterized protein</fullName>
    </submittedName>
</protein>
<proteinExistence type="predicted"/>
<dbReference type="Proteomes" id="UP000008710">
    <property type="component" value="Chromosome"/>
</dbReference>
<reference evidence="3" key="1">
    <citation type="journal article" date="2006" name="Proc. Natl. Acad. Sci. U.S.A.">
        <title>The complete genome of Rhodococcus sp. RHA1 provides insights into a catabolic powerhouse.</title>
        <authorList>
            <person name="McLeod M.P."/>
            <person name="Warren R.L."/>
            <person name="Hsiao W.W.L."/>
            <person name="Araki N."/>
            <person name="Myhre M."/>
            <person name="Fernandes C."/>
            <person name="Miyazawa D."/>
            <person name="Wong W."/>
            <person name="Lillquist A.L."/>
            <person name="Wang D."/>
            <person name="Dosanjh M."/>
            <person name="Hara H."/>
            <person name="Petrescu A."/>
            <person name="Morin R.D."/>
            <person name="Yang G."/>
            <person name="Stott J.M."/>
            <person name="Schein J.E."/>
            <person name="Shin H."/>
            <person name="Smailus D."/>
            <person name="Siddiqui A.S."/>
            <person name="Marra M.A."/>
            <person name="Jones S.J.M."/>
            <person name="Holt R."/>
            <person name="Brinkman F.S.L."/>
            <person name="Miyauchi K."/>
            <person name="Fukuda M."/>
            <person name="Davies J.E."/>
            <person name="Mohn W.W."/>
            <person name="Eltis L.D."/>
        </authorList>
    </citation>
    <scope>NUCLEOTIDE SEQUENCE [LARGE SCALE GENOMIC DNA]</scope>
    <source>
        <strain evidence="3">RHA1</strain>
    </source>
</reference>
<dbReference type="AlphaFoldDB" id="Q0SBL8"/>
<name>Q0SBL8_RHOJR</name>
<evidence type="ECO:0000313" key="3">
    <source>
        <dbReference type="Proteomes" id="UP000008710"/>
    </source>
</evidence>
<evidence type="ECO:0000256" key="1">
    <source>
        <dbReference type="SAM" id="MobiDB-lite"/>
    </source>
</evidence>
<dbReference type="KEGG" id="rha:RHA1_ro03265"/>
<organism evidence="2 3">
    <name type="scientific">Rhodococcus jostii (strain RHA1)</name>
    <dbReference type="NCBI Taxonomy" id="101510"/>
    <lineage>
        <taxon>Bacteria</taxon>
        <taxon>Bacillati</taxon>
        <taxon>Actinomycetota</taxon>
        <taxon>Actinomycetes</taxon>
        <taxon>Mycobacteriales</taxon>
        <taxon>Nocardiaceae</taxon>
        <taxon>Rhodococcus</taxon>
    </lineage>
</organism>
<dbReference type="EMBL" id="CP000431">
    <property type="protein sequence ID" value="ABG95068.1"/>
    <property type="molecule type" value="Genomic_DNA"/>
</dbReference>
<evidence type="ECO:0000313" key="2">
    <source>
        <dbReference type="EMBL" id="ABG95068.1"/>
    </source>
</evidence>